<dbReference type="HOGENOM" id="CLU_1378930_0_0_1"/>
<gene>
    <name evidence="1" type="ORF">M422DRAFT_49597</name>
</gene>
<reference evidence="1 2" key="1">
    <citation type="submission" date="2014-06" db="EMBL/GenBank/DDBJ databases">
        <title>Evolutionary Origins and Diversification of the Mycorrhizal Mutualists.</title>
        <authorList>
            <consortium name="DOE Joint Genome Institute"/>
            <consortium name="Mycorrhizal Genomics Consortium"/>
            <person name="Kohler A."/>
            <person name="Kuo A."/>
            <person name="Nagy L.G."/>
            <person name="Floudas D."/>
            <person name="Copeland A."/>
            <person name="Barry K.W."/>
            <person name="Cichocki N."/>
            <person name="Veneault-Fourrey C."/>
            <person name="LaButti K."/>
            <person name="Lindquist E.A."/>
            <person name="Lipzen A."/>
            <person name="Lundell T."/>
            <person name="Morin E."/>
            <person name="Murat C."/>
            <person name="Riley R."/>
            <person name="Ohm R."/>
            <person name="Sun H."/>
            <person name="Tunlid A."/>
            <person name="Henrissat B."/>
            <person name="Grigoriev I.V."/>
            <person name="Hibbett D.S."/>
            <person name="Martin F."/>
        </authorList>
    </citation>
    <scope>NUCLEOTIDE SEQUENCE [LARGE SCALE GENOMIC DNA]</scope>
    <source>
        <strain evidence="1 2">SS14</strain>
    </source>
</reference>
<accession>A0A0C9U8T5</accession>
<keyword evidence="2" id="KW-1185">Reference proteome</keyword>
<proteinExistence type="predicted"/>
<dbReference type="AlphaFoldDB" id="A0A0C9U8T5"/>
<evidence type="ECO:0000313" key="2">
    <source>
        <dbReference type="Proteomes" id="UP000054279"/>
    </source>
</evidence>
<dbReference type="Proteomes" id="UP000054279">
    <property type="component" value="Unassembled WGS sequence"/>
</dbReference>
<evidence type="ECO:0000313" key="1">
    <source>
        <dbReference type="EMBL" id="KIJ39448.1"/>
    </source>
</evidence>
<sequence>MSDTLLPLLELVVTAIQDIRIIGYNTFAALSIIVYDRCLTHRQEYDYLFKYPVCKFITEELFATVKYGLMVRIYFGLKYKLTLIPIFKECPSLYIKCRLFISGTHLGILWYEPNSLRCFIVLLLIHSQLCTCLECYGLLFYDNAYGSLLAVEAAALFTIYTIAFKAYKVAEVNPIEGIVPNCSAIASPAQKQFVISYL</sequence>
<organism evidence="1 2">
    <name type="scientific">Sphaerobolus stellatus (strain SS14)</name>
    <dbReference type="NCBI Taxonomy" id="990650"/>
    <lineage>
        <taxon>Eukaryota</taxon>
        <taxon>Fungi</taxon>
        <taxon>Dikarya</taxon>
        <taxon>Basidiomycota</taxon>
        <taxon>Agaricomycotina</taxon>
        <taxon>Agaricomycetes</taxon>
        <taxon>Phallomycetidae</taxon>
        <taxon>Geastrales</taxon>
        <taxon>Sphaerobolaceae</taxon>
        <taxon>Sphaerobolus</taxon>
    </lineage>
</organism>
<name>A0A0C9U8T5_SPHS4</name>
<dbReference type="EMBL" id="KN837152">
    <property type="protein sequence ID" value="KIJ39448.1"/>
    <property type="molecule type" value="Genomic_DNA"/>
</dbReference>
<protein>
    <submittedName>
        <fullName evidence="1">Uncharacterized protein</fullName>
    </submittedName>
</protein>